<dbReference type="Pfam" id="PF13649">
    <property type="entry name" value="Methyltransf_25"/>
    <property type="match status" value="1"/>
</dbReference>
<reference evidence="2 3" key="1">
    <citation type="submission" date="2024-09" db="EMBL/GenBank/DDBJ databases">
        <title>The Natural Products Discovery Center: Release of the First 8490 Sequenced Strains for Exploring Actinobacteria Biosynthetic Diversity.</title>
        <authorList>
            <person name="Kalkreuter E."/>
            <person name="Kautsar S.A."/>
            <person name="Yang D."/>
            <person name="Bader C.D."/>
            <person name="Teijaro C.N."/>
            <person name="Fluegel L."/>
            <person name="Davis C.M."/>
            <person name="Simpson J.R."/>
            <person name="Lauterbach L."/>
            <person name="Steele A.D."/>
            <person name="Gui C."/>
            <person name="Meng S."/>
            <person name="Li G."/>
            <person name="Viehrig K."/>
            <person name="Ye F."/>
            <person name="Su P."/>
            <person name="Kiefer A.F."/>
            <person name="Nichols A."/>
            <person name="Cepeda A.J."/>
            <person name="Yan W."/>
            <person name="Fan B."/>
            <person name="Jiang Y."/>
            <person name="Adhikari A."/>
            <person name="Zheng C.-J."/>
            <person name="Schuster L."/>
            <person name="Cowan T.M."/>
            <person name="Smanski M.J."/>
            <person name="Chevrette M.G."/>
            <person name="De Carvalho L.P.S."/>
            <person name="Shen B."/>
        </authorList>
    </citation>
    <scope>NUCLEOTIDE SEQUENCE [LARGE SCALE GENOMIC DNA]</scope>
    <source>
        <strain evidence="2 3">NPDC058584</strain>
    </source>
</reference>
<keyword evidence="2" id="KW-0489">Methyltransferase</keyword>
<dbReference type="InterPro" id="IPR029063">
    <property type="entry name" value="SAM-dependent_MTases_sf"/>
</dbReference>
<dbReference type="GeneID" id="91291831"/>
<dbReference type="GO" id="GO:0008168">
    <property type="term" value="F:methyltransferase activity"/>
    <property type="evidence" value="ECO:0007669"/>
    <property type="project" value="UniProtKB-KW"/>
</dbReference>
<dbReference type="InterPro" id="IPR041698">
    <property type="entry name" value="Methyltransf_25"/>
</dbReference>
<dbReference type="GO" id="GO:0032259">
    <property type="term" value="P:methylation"/>
    <property type="evidence" value="ECO:0007669"/>
    <property type="project" value="UniProtKB-KW"/>
</dbReference>
<comment type="caution">
    <text evidence="2">The sequence shown here is derived from an EMBL/GenBank/DDBJ whole genome shotgun (WGS) entry which is preliminary data.</text>
</comment>
<proteinExistence type="predicted"/>
<evidence type="ECO:0000313" key="2">
    <source>
        <dbReference type="EMBL" id="MFD3955454.1"/>
    </source>
</evidence>
<accession>A0ABW6DUA7</accession>
<organism evidence="2 3">
    <name type="scientific">Streptomyces bacillaris</name>
    <dbReference type="NCBI Taxonomy" id="68179"/>
    <lineage>
        <taxon>Bacteria</taxon>
        <taxon>Bacillati</taxon>
        <taxon>Actinomycetota</taxon>
        <taxon>Actinomycetes</taxon>
        <taxon>Kitasatosporales</taxon>
        <taxon>Streptomycetaceae</taxon>
        <taxon>Streptomyces</taxon>
    </lineage>
</organism>
<keyword evidence="2" id="KW-0808">Transferase</keyword>
<keyword evidence="3" id="KW-1185">Reference proteome</keyword>
<dbReference type="SUPFAM" id="SSF53335">
    <property type="entry name" value="S-adenosyl-L-methionine-dependent methyltransferases"/>
    <property type="match status" value="1"/>
</dbReference>
<dbReference type="EC" id="2.1.1.-" evidence="2"/>
<sequence>MIATVTDVIYGGRVMLMNRIEKAAVNNPVRRALQRFYEVPALLGLAGGPLPPGSRAVEIGCGSGYGTRMILDRFRAARVDAIDLDETMVAKARYRLADRPGRVRLAAGDATDLKSAFGAEDGSYDAAFDFAIIHHIPDWRSAVAEIARVLKPGGMFVFDEVTSHALARPSYQKLFVHPTRDRFSAQEFLAELPHHGLAVRGAFTKIQGDYLLGVAVKQDPDRG</sequence>
<protein>
    <submittedName>
        <fullName evidence="2">Class I SAM-dependent methyltransferase</fullName>
        <ecNumber evidence="2">2.1.1.-</ecNumber>
    </submittedName>
</protein>
<feature type="domain" description="Methyltransferase" evidence="1">
    <location>
        <begin position="57"/>
        <end position="154"/>
    </location>
</feature>
<dbReference type="RefSeq" id="WP_225681972.1">
    <property type="nucleotide sequence ID" value="NZ_JBEXKQ010000014.1"/>
</dbReference>
<gene>
    <name evidence="2" type="ORF">ACFWR3_05145</name>
</gene>
<dbReference type="EMBL" id="JBHXPM010000003">
    <property type="protein sequence ID" value="MFD3955454.1"/>
    <property type="molecule type" value="Genomic_DNA"/>
</dbReference>
<dbReference type="Gene3D" id="3.40.50.150">
    <property type="entry name" value="Vaccinia Virus protein VP39"/>
    <property type="match status" value="1"/>
</dbReference>
<evidence type="ECO:0000259" key="1">
    <source>
        <dbReference type="Pfam" id="PF13649"/>
    </source>
</evidence>
<evidence type="ECO:0000313" key="3">
    <source>
        <dbReference type="Proteomes" id="UP001598300"/>
    </source>
</evidence>
<dbReference type="Proteomes" id="UP001598300">
    <property type="component" value="Unassembled WGS sequence"/>
</dbReference>
<dbReference type="CDD" id="cd02440">
    <property type="entry name" value="AdoMet_MTases"/>
    <property type="match status" value="1"/>
</dbReference>
<dbReference type="PANTHER" id="PTHR43591">
    <property type="entry name" value="METHYLTRANSFERASE"/>
    <property type="match status" value="1"/>
</dbReference>
<name>A0ABW6DUA7_9ACTN</name>